<dbReference type="KEGG" id="sap:Sulac_3032"/>
<proteinExistence type="inferred from homology"/>
<keyword evidence="6" id="KW-0175">Coiled coil</keyword>
<reference evidence="9" key="1">
    <citation type="submission" date="2011-12" db="EMBL/GenBank/DDBJ databases">
        <title>The complete genome of chromosome of Sulfobacillus acidophilus DSM 10332.</title>
        <authorList>
            <person name="Lucas S."/>
            <person name="Han J."/>
            <person name="Lapidus A."/>
            <person name="Bruce D."/>
            <person name="Goodwin L."/>
            <person name="Pitluck S."/>
            <person name="Peters L."/>
            <person name="Kyrpides N."/>
            <person name="Mavromatis K."/>
            <person name="Ivanova N."/>
            <person name="Mikhailova N."/>
            <person name="Chertkov O."/>
            <person name="Saunders E."/>
            <person name="Detter J.C."/>
            <person name="Tapia R."/>
            <person name="Han C."/>
            <person name="Land M."/>
            <person name="Hauser L."/>
            <person name="Markowitz V."/>
            <person name="Cheng J.-F."/>
            <person name="Hugenholtz P."/>
            <person name="Woyke T."/>
            <person name="Wu D."/>
            <person name="Pukall R."/>
            <person name="Gehrich-Schroeter G."/>
            <person name="Schneider S."/>
            <person name="Klenk H.-P."/>
            <person name="Eisen J.A."/>
        </authorList>
    </citation>
    <scope>NUCLEOTIDE SEQUENCE [LARGE SCALE GENOMIC DNA]</scope>
    <source>
        <strain evidence="9">ATCC 700253 / DSM 10332 / NAL</strain>
    </source>
</reference>
<dbReference type="NCBIfam" id="TIGR00219">
    <property type="entry name" value="mreC"/>
    <property type="match status" value="1"/>
</dbReference>
<evidence type="ECO:0000313" key="8">
    <source>
        <dbReference type="EMBL" id="AEW06489.1"/>
    </source>
</evidence>
<dbReference type="HOGENOM" id="CLU_042663_1_0_9"/>
<accession>G8U0E7</accession>
<gene>
    <name evidence="8" type="ordered locus">Sulac_3032</name>
</gene>
<evidence type="ECO:0000313" key="9">
    <source>
        <dbReference type="Proteomes" id="UP000005439"/>
    </source>
</evidence>
<dbReference type="Gene3D" id="2.40.10.350">
    <property type="entry name" value="Rod shape-determining protein MreC, domain 2"/>
    <property type="match status" value="1"/>
</dbReference>
<comment type="function">
    <text evidence="5">Involved in formation and maintenance of cell shape.</text>
</comment>
<dbReference type="AlphaFoldDB" id="G8U0E7"/>
<dbReference type="InterPro" id="IPR055342">
    <property type="entry name" value="MreC_beta-barrel_core"/>
</dbReference>
<evidence type="ECO:0000256" key="2">
    <source>
        <dbReference type="ARBA" id="ARBA00013855"/>
    </source>
</evidence>
<reference evidence="8 9" key="2">
    <citation type="journal article" date="2012" name="Stand. Genomic Sci.">
        <title>Complete genome sequence of the moderately thermophilic mineral-sulfide-oxidizing firmicute Sulfobacillus acidophilus type strain (NAL(T)).</title>
        <authorList>
            <person name="Anderson I."/>
            <person name="Chertkov O."/>
            <person name="Chen A."/>
            <person name="Saunders E."/>
            <person name="Lapidus A."/>
            <person name="Nolan M."/>
            <person name="Lucas S."/>
            <person name="Hammon N."/>
            <person name="Deshpande S."/>
            <person name="Cheng J.F."/>
            <person name="Han C."/>
            <person name="Tapia R."/>
            <person name="Goodwin L.A."/>
            <person name="Pitluck S."/>
            <person name="Liolios K."/>
            <person name="Pagani I."/>
            <person name="Ivanova N."/>
            <person name="Mikhailova N."/>
            <person name="Pati A."/>
            <person name="Palaniappan K."/>
            <person name="Land M."/>
            <person name="Pan C."/>
            <person name="Rohde M."/>
            <person name="Pukall R."/>
            <person name="Goker M."/>
            <person name="Detter J.C."/>
            <person name="Woyke T."/>
            <person name="Bristow J."/>
            <person name="Eisen J.A."/>
            <person name="Markowitz V."/>
            <person name="Hugenholtz P."/>
            <person name="Kyrpides N.C."/>
            <person name="Klenk H.P."/>
            <person name="Mavromatis K."/>
        </authorList>
    </citation>
    <scope>NUCLEOTIDE SEQUENCE [LARGE SCALE GENOMIC DNA]</scope>
    <source>
        <strain evidence="9">ATCC 700253 / DSM 10332 / NAL</strain>
    </source>
</reference>
<keyword evidence="3 5" id="KW-0133">Cell shape</keyword>
<dbReference type="InterPro" id="IPR007221">
    <property type="entry name" value="MreC"/>
</dbReference>
<evidence type="ECO:0000256" key="5">
    <source>
        <dbReference type="PIRNR" id="PIRNR038471"/>
    </source>
</evidence>
<dbReference type="Proteomes" id="UP000005439">
    <property type="component" value="Chromosome"/>
</dbReference>
<evidence type="ECO:0000256" key="1">
    <source>
        <dbReference type="ARBA" id="ARBA00009369"/>
    </source>
</evidence>
<dbReference type="PATRIC" id="fig|679936.5.peg.3131"/>
<dbReference type="Gene3D" id="2.40.10.340">
    <property type="entry name" value="Rod shape-determining protein MreC, domain 1"/>
    <property type="match status" value="1"/>
</dbReference>
<sequence>MGGFIYRWRRPIIAILAVMVLSVSLSLTARIRGHVVALSNLMGTVLSPASASLAFVGHQLGRGVGGIGQLFVLQQENRALQQKLVLYNSMKLELEELAAENSQLRGLLNLKAAASGWQLTAASIIARNPNSWFDTVVINRGSNAGIRPGMAVIVPEGVVGRIVAVSPITATVMLVLDPESGVGAVDVRSQAAGVVVGRDPVTGTLTFQLFSHRPDVLPGDAVVTSGYSEYYPPGLLLGQVTSVSKTDYGLTEVATVTPSVDFNRLSTVLVVESHPSGASLPPIYGGSTP</sequence>
<feature type="domain" description="Rod shape-determining protein MreC beta-barrel core" evidence="7">
    <location>
        <begin position="124"/>
        <end position="272"/>
    </location>
</feature>
<dbReference type="EMBL" id="CP003179">
    <property type="protein sequence ID" value="AEW06489.1"/>
    <property type="molecule type" value="Genomic_DNA"/>
</dbReference>
<evidence type="ECO:0000256" key="6">
    <source>
        <dbReference type="SAM" id="Coils"/>
    </source>
</evidence>
<organism evidence="8 9">
    <name type="scientific">Sulfobacillus acidophilus (strain ATCC 700253 / DSM 10332 / NAL)</name>
    <dbReference type="NCBI Taxonomy" id="679936"/>
    <lineage>
        <taxon>Bacteria</taxon>
        <taxon>Bacillati</taxon>
        <taxon>Bacillota</taxon>
        <taxon>Clostridia</taxon>
        <taxon>Eubacteriales</taxon>
        <taxon>Clostridiales Family XVII. Incertae Sedis</taxon>
        <taxon>Sulfobacillus</taxon>
    </lineage>
</organism>
<evidence type="ECO:0000259" key="7">
    <source>
        <dbReference type="Pfam" id="PF04085"/>
    </source>
</evidence>
<name>G8U0E7_SULAD</name>
<dbReference type="PIRSF" id="PIRSF038471">
    <property type="entry name" value="MreC"/>
    <property type="match status" value="1"/>
</dbReference>
<dbReference type="GO" id="GO:0005886">
    <property type="term" value="C:plasma membrane"/>
    <property type="evidence" value="ECO:0007669"/>
    <property type="project" value="TreeGrafter"/>
</dbReference>
<dbReference type="GO" id="GO:0008360">
    <property type="term" value="P:regulation of cell shape"/>
    <property type="evidence" value="ECO:0007669"/>
    <property type="project" value="UniProtKB-KW"/>
</dbReference>
<evidence type="ECO:0000256" key="3">
    <source>
        <dbReference type="ARBA" id="ARBA00022960"/>
    </source>
</evidence>
<keyword evidence="9" id="KW-1185">Reference proteome</keyword>
<comment type="similarity">
    <text evidence="1 5">Belongs to the MreC family.</text>
</comment>
<dbReference type="InterPro" id="IPR042177">
    <property type="entry name" value="Cell/Rod_1"/>
</dbReference>
<feature type="coiled-coil region" evidence="6">
    <location>
        <begin position="80"/>
        <end position="107"/>
    </location>
</feature>
<dbReference type="PANTHER" id="PTHR34138:SF1">
    <property type="entry name" value="CELL SHAPE-DETERMINING PROTEIN MREC"/>
    <property type="match status" value="1"/>
</dbReference>
<dbReference type="PANTHER" id="PTHR34138">
    <property type="entry name" value="CELL SHAPE-DETERMINING PROTEIN MREC"/>
    <property type="match status" value="1"/>
</dbReference>
<protein>
    <recommendedName>
        <fullName evidence="2 5">Cell shape-determining protein MreC</fullName>
    </recommendedName>
    <alternativeName>
        <fullName evidence="4 5">Cell shape protein MreC</fullName>
    </alternativeName>
</protein>
<evidence type="ECO:0000256" key="4">
    <source>
        <dbReference type="ARBA" id="ARBA00032089"/>
    </source>
</evidence>
<dbReference type="InterPro" id="IPR042175">
    <property type="entry name" value="Cell/Rod_MreC_2"/>
</dbReference>
<dbReference type="Pfam" id="PF04085">
    <property type="entry name" value="MreC"/>
    <property type="match status" value="1"/>
</dbReference>
<dbReference type="STRING" id="679936.Sulac_3032"/>